<dbReference type="EMBL" id="PDJH01000001">
    <property type="protein sequence ID" value="PFG36097.1"/>
    <property type="molecule type" value="Genomic_DNA"/>
</dbReference>
<organism evidence="2 3">
    <name type="scientific">Flavimobilis soli</name>
    <dbReference type="NCBI Taxonomy" id="442709"/>
    <lineage>
        <taxon>Bacteria</taxon>
        <taxon>Bacillati</taxon>
        <taxon>Actinomycetota</taxon>
        <taxon>Actinomycetes</taxon>
        <taxon>Micrococcales</taxon>
        <taxon>Jonesiaceae</taxon>
        <taxon>Flavimobilis</taxon>
    </lineage>
</organism>
<evidence type="ECO:0000256" key="1">
    <source>
        <dbReference type="SAM" id="Phobius"/>
    </source>
</evidence>
<keyword evidence="1" id="KW-1133">Transmembrane helix</keyword>
<protein>
    <recommendedName>
        <fullName evidence="4">DUF3592 domain-containing protein</fullName>
    </recommendedName>
</protein>
<evidence type="ECO:0000313" key="2">
    <source>
        <dbReference type="EMBL" id="PFG36097.1"/>
    </source>
</evidence>
<feature type="transmembrane region" description="Helical" evidence="1">
    <location>
        <begin position="157"/>
        <end position="177"/>
    </location>
</feature>
<name>A0A2A9EAK3_9MICO</name>
<evidence type="ECO:0008006" key="4">
    <source>
        <dbReference type="Google" id="ProtNLM"/>
    </source>
</evidence>
<sequence length="199" mass="21327">MRSYKIIAFCAYGVGVLLLGAFAAFYVMNAALLAMSSPGLSSEPQVRARGTVVYAGPGQVYNQDEIDEARRAAEAEGLGPEEAWIPEESVGPCTVTYAFEVDGARYEATELNPRQAAWCDLKVGDPVDLAYPVGHPEKSHDDYDKAWRDGQRDGNEVLAAIAGAAAVVIAFGVVVHVRGRRRAATERAAAGLVDRTPTR</sequence>
<proteinExistence type="predicted"/>
<dbReference type="Proteomes" id="UP000221394">
    <property type="component" value="Unassembled WGS sequence"/>
</dbReference>
<dbReference type="AlphaFoldDB" id="A0A2A9EAK3"/>
<reference evidence="2 3" key="1">
    <citation type="submission" date="2017-10" db="EMBL/GenBank/DDBJ databases">
        <title>Sequencing the genomes of 1000 actinobacteria strains.</title>
        <authorList>
            <person name="Klenk H.-P."/>
        </authorList>
    </citation>
    <scope>NUCLEOTIDE SEQUENCE [LARGE SCALE GENOMIC DNA]</scope>
    <source>
        <strain evidence="2 3">DSM 21574</strain>
    </source>
</reference>
<keyword evidence="1" id="KW-0812">Transmembrane</keyword>
<dbReference type="RefSeq" id="WP_098457315.1">
    <property type="nucleotide sequence ID" value="NZ_PDJH01000001.1"/>
</dbReference>
<comment type="caution">
    <text evidence="2">The sequence shown here is derived from an EMBL/GenBank/DDBJ whole genome shotgun (WGS) entry which is preliminary data.</text>
</comment>
<evidence type="ECO:0000313" key="3">
    <source>
        <dbReference type="Proteomes" id="UP000221394"/>
    </source>
</evidence>
<keyword evidence="3" id="KW-1185">Reference proteome</keyword>
<accession>A0A2A9EAK3</accession>
<gene>
    <name evidence="2" type="ORF">ATL41_0806</name>
</gene>
<feature type="transmembrane region" description="Helical" evidence="1">
    <location>
        <begin position="7"/>
        <end position="28"/>
    </location>
</feature>
<keyword evidence="1" id="KW-0472">Membrane</keyword>